<gene>
    <name evidence="1" type="ORF">ACFOOL_06865</name>
</gene>
<evidence type="ECO:0000313" key="1">
    <source>
        <dbReference type="EMBL" id="MFC3704472.1"/>
    </source>
</evidence>
<dbReference type="RefSeq" id="WP_380096105.1">
    <property type="nucleotide sequence ID" value="NZ_JBHRYD010000004.1"/>
</dbReference>
<evidence type="ECO:0000313" key="2">
    <source>
        <dbReference type="Proteomes" id="UP001595613"/>
    </source>
</evidence>
<dbReference type="EMBL" id="JBHRYD010000004">
    <property type="protein sequence ID" value="MFC3704472.1"/>
    <property type="molecule type" value="Genomic_DNA"/>
</dbReference>
<proteinExistence type="predicted"/>
<organism evidence="1 2">
    <name type="scientific">Devosia honganensis</name>
    <dbReference type="NCBI Taxonomy" id="1610527"/>
    <lineage>
        <taxon>Bacteria</taxon>
        <taxon>Pseudomonadati</taxon>
        <taxon>Pseudomonadota</taxon>
        <taxon>Alphaproteobacteria</taxon>
        <taxon>Hyphomicrobiales</taxon>
        <taxon>Devosiaceae</taxon>
        <taxon>Devosia</taxon>
    </lineage>
</organism>
<keyword evidence="2" id="KW-1185">Reference proteome</keyword>
<sequence>MAQINERSMGGPSHEIWDGISLASVNPEAIDYARLEWPKFYNEGTHLGFSQSWERLFYRFGAMPDHFGLAIWQQFGDTKVLQGLALGKPSRAKTHLTINWVERSFEPTYFRGGILIPILACAEEYANLLGCQRVLIKDPIDPGVYERYGYTPFTLHKGAEYLAKELPHGCA</sequence>
<protein>
    <recommendedName>
        <fullName evidence="3">N-acetyltransferase domain-containing protein</fullName>
    </recommendedName>
</protein>
<dbReference type="Proteomes" id="UP001595613">
    <property type="component" value="Unassembled WGS sequence"/>
</dbReference>
<comment type="caution">
    <text evidence="1">The sequence shown here is derived from an EMBL/GenBank/DDBJ whole genome shotgun (WGS) entry which is preliminary data.</text>
</comment>
<reference evidence="2" key="1">
    <citation type="journal article" date="2019" name="Int. J. Syst. Evol. Microbiol.">
        <title>The Global Catalogue of Microorganisms (GCM) 10K type strain sequencing project: providing services to taxonomists for standard genome sequencing and annotation.</title>
        <authorList>
            <consortium name="The Broad Institute Genomics Platform"/>
            <consortium name="The Broad Institute Genome Sequencing Center for Infectious Disease"/>
            <person name="Wu L."/>
            <person name="Ma J."/>
        </authorList>
    </citation>
    <scope>NUCLEOTIDE SEQUENCE [LARGE SCALE GENOMIC DNA]</scope>
    <source>
        <strain evidence="2">KCTC 42281</strain>
    </source>
</reference>
<accession>A0ABV7WYW5</accession>
<evidence type="ECO:0008006" key="3">
    <source>
        <dbReference type="Google" id="ProtNLM"/>
    </source>
</evidence>
<name>A0ABV7WYW5_9HYPH</name>